<reference evidence="3 4" key="1">
    <citation type="journal article" date="2017" name="Mol. Ecol.">
        <title>Comparative and population genomic landscape of Phellinus noxius: A hypervariable fungus causing root rot in trees.</title>
        <authorList>
            <person name="Chung C.L."/>
            <person name="Lee T.J."/>
            <person name="Akiba M."/>
            <person name="Lee H.H."/>
            <person name="Kuo T.H."/>
            <person name="Liu D."/>
            <person name="Ke H.M."/>
            <person name="Yokoi T."/>
            <person name="Roa M.B."/>
            <person name="Lu M.J."/>
            <person name="Chang Y.Y."/>
            <person name="Ann P.J."/>
            <person name="Tsai J.N."/>
            <person name="Chen C.Y."/>
            <person name="Tzean S.S."/>
            <person name="Ota Y."/>
            <person name="Hattori T."/>
            <person name="Sahashi N."/>
            <person name="Liou R.F."/>
            <person name="Kikuchi T."/>
            <person name="Tsai I.J."/>
        </authorList>
    </citation>
    <scope>NUCLEOTIDE SEQUENCE [LARGE SCALE GENOMIC DNA]</scope>
    <source>
        <strain evidence="3 4">FFPRI411160</strain>
    </source>
</reference>
<dbReference type="Proteomes" id="UP000217199">
    <property type="component" value="Unassembled WGS sequence"/>
</dbReference>
<dbReference type="AlphaFoldDB" id="A0A286UAX6"/>
<dbReference type="PANTHER" id="PTHR23106:SF24">
    <property type="entry name" value="ANGIOGENIC FACTOR WITH G PATCH AND FHA DOMAINS 1"/>
    <property type="match status" value="1"/>
</dbReference>
<accession>A0A286UAX6</accession>
<evidence type="ECO:0000313" key="3">
    <source>
        <dbReference type="EMBL" id="PAV16705.1"/>
    </source>
</evidence>
<feature type="region of interest" description="Disordered" evidence="1">
    <location>
        <begin position="213"/>
        <end position="269"/>
    </location>
</feature>
<dbReference type="InterPro" id="IPR000467">
    <property type="entry name" value="G_patch_dom"/>
</dbReference>
<proteinExistence type="predicted"/>
<feature type="compositionally biased region" description="Basic and acidic residues" evidence="1">
    <location>
        <begin position="228"/>
        <end position="243"/>
    </location>
</feature>
<dbReference type="InterPro" id="IPR053027">
    <property type="entry name" value="AGGF1"/>
</dbReference>
<dbReference type="PANTHER" id="PTHR23106">
    <property type="entry name" value="ANGIOGENIC FACTOR WITH G PATCH AND FHA DOMAINS 1"/>
    <property type="match status" value="1"/>
</dbReference>
<dbReference type="GO" id="GO:0003676">
    <property type="term" value="F:nucleic acid binding"/>
    <property type="evidence" value="ECO:0007669"/>
    <property type="project" value="InterPro"/>
</dbReference>
<dbReference type="STRING" id="2282107.A0A286UAX6"/>
<protein>
    <submittedName>
        <fullName evidence="3">Angiogenic factor with G patch and FHA domains 1</fullName>
    </submittedName>
</protein>
<feature type="domain" description="G-patch" evidence="2">
    <location>
        <begin position="280"/>
        <end position="338"/>
    </location>
</feature>
<evidence type="ECO:0000313" key="4">
    <source>
        <dbReference type="Proteomes" id="UP000217199"/>
    </source>
</evidence>
<name>A0A286UAX6_9AGAM</name>
<sequence length="341" mass="37101">MRYDPSLEWPGEYDESDDKPAPAINTCFRLIVKSSTVLASRRKFRYYSPNTVEGYGVDMGSKHGTFIRCSSLAELNVNNDKGTSPSETKHGFKRLSAPRQASLPHPLRHLDELSVGSTLFIIHVHSDGQPCVDCASQGELDIPLFHGSKQTCSNSSKATENAQQVSTKSVGHDAKIAISQLKRKLLSRHSEVSNPPESSQTYIDRAAKRRALYPYSRPSSPPGVSSHSDAKSMRSFKVERSPDFSRYWNANSPGNTPDSSEDVPSTHSVERAISAPPVPSTSIGHLLLTKQGWKPGNTLGVASSNETDADPQGSRLALIEPLQPVANIGRQGLGSRNTPNV</sequence>
<comment type="caution">
    <text evidence="3">The sequence shown here is derived from an EMBL/GenBank/DDBJ whole genome shotgun (WGS) entry which is preliminary data.</text>
</comment>
<dbReference type="InParanoid" id="A0A286UAX6"/>
<keyword evidence="4" id="KW-1185">Reference proteome</keyword>
<dbReference type="PROSITE" id="PS50174">
    <property type="entry name" value="G_PATCH"/>
    <property type="match status" value="1"/>
</dbReference>
<feature type="compositionally biased region" description="Polar residues" evidence="1">
    <location>
        <begin position="248"/>
        <end position="267"/>
    </location>
</feature>
<evidence type="ECO:0000256" key="1">
    <source>
        <dbReference type="SAM" id="MobiDB-lite"/>
    </source>
</evidence>
<organism evidence="3 4">
    <name type="scientific">Pyrrhoderma noxium</name>
    <dbReference type="NCBI Taxonomy" id="2282107"/>
    <lineage>
        <taxon>Eukaryota</taxon>
        <taxon>Fungi</taxon>
        <taxon>Dikarya</taxon>
        <taxon>Basidiomycota</taxon>
        <taxon>Agaricomycotina</taxon>
        <taxon>Agaricomycetes</taxon>
        <taxon>Hymenochaetales</taxon>
        <taxon>Hymenochaetaceae</taxon>
        <taxon>Pyrrhoderma</taxon>
    </lineage>
</organism>
<dbReference type="OrthoDB" id="21470at2759"/>
<gene>
    <name evidence="3" type="ORF">PNOK_0832500</name>
</gene>
<dbReference type="Pfam" id="PF01585">
    <property type="entry name" value="G-patch"/>
    <property type="match status" value="1"/>
</dbReference>
<evidence type="ECO:0000259" key="2">
    <source>
        <dbReference type="PROSITE" id="PS50174"/>
    </source>
</evidence>
<dbReference type="EMBL" id="NBII01000008">
    <property type="protein sequence ID" value="PAV16705.1"/>
    <property type="molecule type" value="Genomic_DNA"/>
</dbReference>